<evidence type="ECO:0008006" key="5">
    <source>
        <dbReference type="Google" id="ProtNLM"/>
    </source>
</evidence>
<keyword evidence="2" id="KW-0812">Transmembrane</keyword>
<keyword evidence="2" id="KW-1133">Transmembrane helix</keyword>
<comment type="caution">
    <text evidence="3">The sequence shown here is derived from an EMBL/GenBank/DDBJ whole genome shotgun (WGS) entry which is preliminary data.</text>
</comment>
<dbReference type="Pfam" id="PF17231">
    <property type="entry name" value="DUF5305"/>
    <property type="match status" value="1"/>
</dbReference>
<proteinExistence type="predicted"/>
<organism evidence="3 4">
    <name type="scientific">Natrinema gari JCM 14663</name>
    <dbReference type="NCBI Taxonomy" id="1230459"/>
    <lineage>
        <taxon>Archaea</taxon>
        <taxon>Methanobacteriati</taxon>
        <taxon>Methanobacteriota</taxon>
        <taxon>Stenosarchaea group</taxon>
        <taxon>Halobacteria</taxon>
        <taxon>Halobacteriales</taxon>
        <taxon>Natrialbaceae</taxon>
        <taxon>Natrinema</taxon>
    </lineage>
</organism>
<gene>
    <name evidence="3" type="ORF">C486_08695</name>
</gene>
<evidence type="ECO:0000313" key="4">
    <source>
        <dbReference type="Proteomes" id="UP000011592"/>
    </source>
</evidence>
<sequence length="431" mass="45631">MCFRSTETDDATERRTRADAERRVRLRVLLATYRTPAVVVLICLLAVGAWMSYGAYAAPTGEAETTRRVETTWTATGAVSHGASVTEPTAVYPAGTRLENEPLYYSAVSPTVNGTFVGGYAADGAADVSVSLTVELVYRSVDPDNGTVYWREREPLAATNETAVQPGESVTAAFDVNVSAVTARIDRIESDLGASPGKTELRLVLEREIDGTIDGAERSVADDYTVPISVEDGTYRLKDEASDAYNESYEEYETVSASPAAGPMRSLGGPLLVAAGLGGLGAIAVASRRFPGPTAADREWLAYRDDREQFDEVVTVLPLPDAALEGPHAHVDSLAALAAYGIDVDTAIVFDPDRAVYAVRRDDFVAVFEPPRPPSAAVGDNGTGDRPDSISEAGSEADAVGDGDATPDESRNRTRPPGADVSTVGESGEEN</sequence>
<keyword evidence="2" id="KW-0472">Membrane</keyword>
<dbReference type="PATRIC" id="fig|1230459.4.peg.1737"/>
<evidence type="ECO:0000313" key="3">
    <source>
        <dbReference type="EMBL" id="ELY80468.1"/>
    </source>
</evidence>
<dbReference type="RefSeq" id="WP_008455003.1">
    <property type="nucleotide sequence ID" value="NZ_AOIJ01000046.1"/>
</dbReference>
<accession>L9Z5K3</accession>
<name>L9Z5K3_9EURY</name>
<keyword evidence="4" id="KW-1185">Reference proteome</keyword>
<protein>
    <recommendedName>
        <fullName evidence="5">DUF5305 domain-containing protein</fullName>
    </recommendedName>
</protein>
<dbReference type="Proteomes" id="UP000011592">
    <property type="component" value="Unassembled WGS sequence"/>
</dbReference>
<dbReference type="AlphaFoldDB" id="L9Z5K3"/>
<reference evidence="3 4" key="1">
    <citation type="journal article" date="2014" name="PLoS Genet.">
        <title>Phylogenetically driven sequencing of extremely halophilic archaea reveals strategies for static and dynamic osmo-response.</title>
        <authorList>
            <person name="Becker E.A."/>
            <person name="Seitzer P.M."/>
            <person name="Tritt A."/>
            <person name="Larsen D."/>
            <person name="Krusor M."/>
            <person name="Yao A.I."/>
            <person name="Wu D."/>
            <person name="Madern D."/>
            <person name="Eisen J.A."/>
            <person name="Darling A.E."/>
            <person name="Facciotti M.T."/>
        </authorList>
    </citation>
    <scope>NUCLEOTIDE SEQUENCE [LARGE SCALE GENOMIC DNA]</scope>
    <source>
        <strain evidence="3 4">JCM 14663</strain>
    </source>
</reference>
<dbReference type="EMBL" id="AOIJ01000046">
    <property type="protein sequence ID" value="ELY80468.1"/>
    <property type="molecule type" value="Genomic_DNA"/>
</dbReference>
<feature type="region of interest" description="Disordered" evidence="1">
    <location>
        <begin position="370"/>
        <end position="431"/>
    </location>
</feature>
<dbReference type="InterPro" id="IPR035185">
    <property type="entry name" value="DUF5305"/>
</dbReference>
<evidence type="ECO:0000256" key="1">
    <source>
        <dbReference type="SAM" id="MobiDB-lite"/>
    </source>
</evidence>
<evidence type="ECO:0000256" key="2">
    <source>
        <dbReference type="SAM" id="Phobius"/>
    </source>
</evidence>
<feature type="transmembrane region" description="Helical" evidence="2">
    <location>
        <begin position="31"/>
        <end position="53"/>
    </location>
</feature>